<dbReference type="AlphaFoldDB" id="X6LJ43"/>
<dbReference type="InterPro" id="IPR011989">
    <property type="entry name" value="ARM-like"/>
</dbReference>
<dbReference type="GO" id="GO:0019888">
    <property type="term" value="F:protein phosphatase regulator activity"/>
    <property type="evidence" value="ECO:0007669"/>
    <property type="project" value="InterPro"/>
</dbReference>
<keyword evidence="2" id="KW-1185">Reference proteome</keyword>
<dbReference type="PANTHER" id="PTHR10257:SF3">
    <property type="entry name" value="SERINE_THREONINE-PROTEIN PHOSPHATASE 2A 56 KDA REGULATORY SUBUNIT GAMMA ISOFORM"/>
    <property type="match status" value="1"/>
</dbReference>
<evidence type="ECO:0000313" key="1">
    <source>
        <dbReference type="EMBL" id="ETO01948.1"/>
    </source>
</evidence>
<dbReference type="OrthoDB" id="10264446at2759"/>
<feature type="non-terminal residue" evidence="1">
    <location>
        <position position="1"/>
    </location>
</feature>
<comment type="caution">
    <text evidence="1">The sequence shown here is derived from an EMBL/GenBank/DDBJ whole genome shotgun (WGS) entry which is preliminary data.</text>
</comment>
<dbReference type="Pfam" id="PF01603">
    <property type="entry name" value="B56"/>
    <property type="match status" value="1"/>
</dbReference>
<accession>X6LJ43</accession>
<dbReference type="SUPFAM" id="SSF48371">
    <property type="entry name" value="ARM repeat"/>
    <property type="match status" value="1"/>
</dbReference>
<evidence type="ECO:0000313" key="2">
    <source>
        <dbReference type="Proteomes" id="UP000023152"/>
    </source>
</evidence>
<protein>
    <submittedName>
        <fullName evidence="1">Uncharacterized protein</fullName>
    </submittedName>
</protein>
<reference evidence="1 2" key="1">
    <citation type="journal article" date="2013" name="Curr. Biol.">
        <title>The Genome of the Foraminiferan Reticulomyxa filosa.</title>
        <authorList>
            <person name="Glockner G."/>
            <person name="Hulsmann N."/>
            <person name="Schleicher M."/>
            <person name="Noegel A.A."/>
            <person name="Eichinger L."/>
            <person name="Gallinger C."/>
            <person name="Pawlowski J."/>
            <person name="Sierra R."/>
            <person name="Euteneuer U."/>
            <person name="Pillet L."/>
            <person name="Moustafa A."/>
            <person name="Platzer M."/>
            <person name="Groth M."/>
            <person name="Szafranski K."/>
            <person name="Schliwa M."/>
        </authorList>
    </citation>
    <scope>NUCLEOTIDE SEQUENCE [LARGE SCALE GENOMIC DNA]</scope>
</reference>
<dbReference type="InterPro" id="IPR002554">
    <property type="entry name" value="PP2A_B56"/>
</dbReference>
<gene>
    <name evidence="1" type="ORF">RFI_35491</name>
</gene>
<dbReference type="Gene3D" id="1.25.10.10">
    <property type="entry name" value="Leucine-rich Repeat Variant"/>
    <property type="match status" value="1"/>
</dbReference>
<proteinExistence type="predicted"/>
<dbReference type="PANTHER" id="PTHR10257">
    <property type="entry name" value="SERINE/THREONINE PROTEIN PHOSPHATASE 2A PP2A REGULATORY SUBUNIT B"/>
    <property type="match status" value="1"/>
</dbReference>
<name>X6LJ43_RETFI</name>
<sequence>TRVKAEMIKKKEDMLQDLTDYISRHNWFKDFLFEECMKTISINLFRPLPYQFRPPSLMFFHDEVFEKEANYEDPSWKHLKLVYDLAWRIICTTQVTPQIMEVESVYLLFCIKKKKKNLCI</sequence>
<dbReference type="GO" id="GO:0007165">
    <property type="term" value="P:signal transduction"/>
    <property type="evidence" value="ECO:0007669"/>
    <property type="project" value="InterPro"/>
</dbReference>
<dbReference type="Proteomes" id="UP000023152">
    <property type="component" value="Unassembled WGS sequence"/>
</dbReference>
<dbReference type="InterPro" id="IPR016024">
    <property type="entry name" value="ARM-type_fold"/>
</dbReference>
<dbReference type="EMBL" id="ASPP01037043">
    <property type="protein sequence ID" value="ETO01948.1"/>
    <property type="molecule type" value="Genomic_DNA"/>
</dbReference>
<organism evidence="1 2">
    <name type="scientific">Reticulomyxa filosa</name>
    <dbReference type="NCBI Taxonomy" id="46433"/>
    <lineage>
        <taxon>Eukaryota</taxon>
        <taxon>Sar</taxon>
        <taxon>Rhizaria</taxon>
        <taxon>Retaria</taxon>
        <taxon>Foraminifera</taxon>
        <taxon>Monothalamids</taxon>
        <taxon>Reticulomyxidae</taxon>
        <taxon>Reticulomyxa</taxon>
    </lineage>
</organism>
<dbReference type="GO" id="GO:0000159">
    <property type="term" value="C:protein phosphatase type 2A complex"/>
    <property type="evidence" value="ECO:0007669"/>
    <property type="project" value="InterPro"/>
</dbReference>